<dbReference type="PROSITE" id="PS50893">
    <property type="entry name" value="ABC_TRANSPORTER_2"/>
    <property type="match status" value="1"/>
</dbReference>
<protein>
    <submittedName>
        <fullName evidence="7">ABC transporter ATP-binding protein</fullName>
    </submittedName>
</protein>
<keyword evidence="8" id="KW-1185">Reference proteome</keyword>
<organism evidence="7 8">
    <name type="scientific">Lawsonibacter faecis</name>
    <dbReference type="NCBI Taxonomy" id="2763052"/>
    <lineage>
        <taxon>Bacteria</taxon>
        <taxon>Bacillati</taxon>
        <taxon>Bacillota</taxon>
        <taxon>Clostridia</taxon>
        <taxon>Eubacteriales</taxon>
        <taxon>Oscillospiraceae</taxon>
        <taxon>Lawsonibacter</taxon>
    </lineage>
</organism>
<dbReference type="SMART" id="SM00382">
    <property type="entry name" value="AAA"/>
    <property type="match status" value="1"/>
</dbReference>
<name>A0A8J6J8J5_9FIRM</name>
<comment type="similarity">
    <text evidence="1">Belongs to the ABC transporter superfamily.</text>
</comment>
<feature type="domain" description="ABC transporter" evidence="6">
    <location>
        <begin position="3"/>
        <end position="234"/>
    </location>
</feature>
<keyword evidence="4 7" id="KW-0067">ATP-binding</keyword>
<dbReference type="PROSITE" id="PS00211">
    <property type="entry name" value="ABC_TRANSPORTER_1"/>
    <property type="match status" value="1"/>
</dbReference>
<dbReference type="SUPFAM" id="SSF52540">
    <property type="entry name" value="P-loop containing nucleoside triphosphate hydrolases"/>
    <property type="match status" value="1"/>
</dbReference>
<dbReference type="Proteomes" id="UP000607645">
    <property type="component" value="Unassembled WGS sequence"/>
</dbReference>
<dbReference type="InterPro" id="IPR027417">
    <property type="entry name" value="P-loop_NTPase"/>
</dbReference>
<dbReference type="PANTHER" id="PTHR43820:SF4">
    <property type="entry name" value="HIGH-AFFINITY BRANCHED-CHAIN AMINO ACID TRANSPORT ATP-BINDING PROTEIN LIVF"/>
    <property type="match status" value="1"/>
</dbReference>
<keyword evidence="3" id="KW-0547">Nucleotide-binding</keyword>
<dbReference type="AlphaFoldDB" id="A0A8J6J8J5"/>
<evidence type="ECO:0000313" key="7">
    <source>
        <dbReference type="EMBL" id="MBC5735673.1"/>
    </source>
</evidence>
<dbReference type="GO" id="GO:0016887">
    <property type="term" value="F:ATP hydrolysis activity"/>
    <property type="evidence" value="ECO:0007669"/>
    <property type="project" value="InterPro"/>
</dbReference>
<proteinExistence type="inferred from homology"/>
<dbReference type="CDD" id="cd03224">
    <property type="entry name" value="ABC_TM1139_LivF_branched"/>
    <property type="match status" value="1"/>
</dbReference>
<dbReference type="EMBL" id="JACOPQ010000001">
    <property type="protein sequence ID" value="MBC5735673.1"/>
    <property type="molecule type" value="Genomic_DNA"/>
</dbReference>
<accession>A0A8J6J8J5</accession>
<evidence type="ECO:0000256" key="1">
    <source>
        <dbReference type="ARBA" id="ARBA00005417"/>
    </source>
</evidence>
<comment type="caution">
    <text evidence="7">The sequence shown here is derived from an EMBL/GenBank/DDBJ whole genome shotgun (WGS) entry which is preliminary data.</text>
</comment>
<evidence type="ECO:0000256" key="2">
    <source>
        <dbReference type="ARBA" id="ARBA00022448"/>
    </source>
</evidence>
<dbReference type="GO" id="GO:0005524">
    <property type="term" value="F:ATP binding"/>
    <property type="evidence" value="ECO:0007669"/>
    <property type="project" value="UniProtKB-KW"/>
</dbReference>
<dbReference type="InterPro" id="IPR017871">
    <property type="entry name" value="ABC_transporter-like_CS"/>
</dbReference>
<keyword evidence="5" id="KW-0029">Amino-acid transport</keyword>
<evidence type="ECO:0000256" key="5">
    <source>
        <dbReference type="ARBA" id="ARBA00022970"/>
    </source>
</evidence>
<dbReference type="RefSeq" id="WP_155144999.1">
    <property type="nucleotide sequence ID" value="NZ_JACOPQ010000001.1"/>
</dbReference>
<dbReference type="PANTHER" id="PTHR43820">
    <property type="entry name" value="HIGH-AFFINITY BRANCHED-CHAIN AMINO ACID TRANSPORT ATP-BINDING PROTEIN LIVF"/>
    <property type="match status" value="1"/>
</dbReference>
<dbReference type="Pfam" id="PF00005">
    <property type="entry name" value="ABC_tran"/>
    <property type="match status" value="1"/>
</dbReference>
<gene>
    <name evidence="7" type="ORF">H8S62_01440</name>
</gene>
<dbReference type="GO" id="GO:0015807">
    <property type="term" value="P:L-amino acid transport"/>
    <property type="evidence" value="ECO:0007669"/>
    <property type="project" value="TreeGrafter"/>
</dbReference>
<sequence length="241" mass="26160">MLLQVNHLDAFYGRLQALWDVSVEVEQGEIIALIGSNGAGKSTFLKSIAGSIKHTSGEILFNDRDIRGGKPSKIVGSGIVMCPEGRQVFPRLSVRENLRAGGYLAGKEQVEAGYERAYSRFPVLKERASQYAGTLSGGEQQMLAIARALMVAPTLLMLDEPSLGLSPLFTEKIFEIIADIQKEGVTIILVEQNAVMALSVAHRGYVIQNGRIVSTDTGANLLKNEDIISQYLGSRTKPAVR</sequence>
<dbReference type="InterPro" id="IPR003593">
    <property type="entry name" value="AAA+_ATPase"/>
</dbReference>
<evidence type="ECO:0000256" key="3">
    <source>
        <dbReference type="ARBA" id="ARBA00022741"/>
    </source>
</evidence>
<evidence type="ECO:0000256" key="4">
    <source>
        <dbReference type="ARBA" id="ARBA00022840"/>
    </source>
</evidence>
<evidence type="ECO:0000259" key="6">
    <source>
        <dbReference type="PROSITE" id="PS50893"/>
    </source>
</evidence>
<dbReference type="InterPro" id="IPR052156">
    <property type="entry name" value="BCAA_Transport_ATP-bd_LivF"/>
</dbReference>
<reference evidence="7" key="1">
    <citation type="submission" date="2020-08" db="EMBL/GenBank/DDBJ databases">
        <title>Genome public.</title>
        <authorList>
            <person name="Liu C."/>
            <person name="Sun Q."/>
        </authorList>
    </citation>
    <scope>NUCLEOTIDE SEQUENCE</scope>
    <source>
        <strain evidence="7">NSJ-52</strain>
    </source>
</reference>
<evidence type="ECO:0000313" key="8">
    <source>
        <dbReference type="Proteomes" id="UP000607645"/>
    </source>
</evidence>
<dbReference type="InterPro" id="IPR003439">
    <property type="entry name" value="ABC_transporter-like_ATP-bd"/>
</dbReference>
<dbReference type="Gene3D" id="3.40.50.300">
    <property type="entry name" value="P-loop containing nucleotide triphosphate hydrolases"/>
    <property type="match status" value="1"/>
</dbReference>
<dbReference type="GO" id="GO:0015658">
    <property type="term" value="F:branched-chain amino acid transmembrane transporter activity"/>
    <property type="evidence" value="ECO:0007669"/>
    <property type="project" value="TreeGrafter"/>
</dbReference>
<keyword evidence="2" id="KW-0813">Transport</keyword>